<comment type="catalytic activity">
    <reaction evidence="11">
        <text>DNA(n) + a 2'-deoxyribonucleoside 5'-triphosphate = DNA(n+1) + diphosphate</text>
        <dbReference type="Rhea" id="RHEA:22508"/>
        <dbReference type="Rhea" id="RHEA-COMP:17339"/>
        <dbReference type="Rhea" id="RHEA-COMP:17340"/>
        <dbReference type="ChEBI" id="CHEBI:33019"/>
        <dbReference type="ChEBI" id="CHEBI:61560"/>
        <dbReference type="ChEBI" id="CHEBI:173112"/>
        <dbReference type="EC" id="2.7.7.7"/>
    </reaction>
</comment>
<dbReference type="OrthoDB" id="9810148at2"/>
<evidence type="ECO:0000256" key="7">
    <source>
        <dbReference type="ARBA" id="ARBA00022741"/>
    </source>
</evidence>
<dbReference type="GO" id="GO:0009360">
    <property type="term" value="C:DNA polymerase III complex"/>
    <property type="evidence" value="ECO:0007669"/>
    <property type="project" value="InterPro"/>
</dbReference>
<keyword evidence="9" id="KW-0067">ATP-binding</keyword>
<dbReference type="SMART" id="SM00382">
    <property type="entry name" value="AAA"/>
    <property type="match status" value="1"/>
</dbReference>
<keyword evidence="4" id="KW-0548">Nucleotidyltransferase</keyword>
<dbReference type="InterPro" id="IPR003593">
    <property type="entry name" value="AAA+_ATPase"/>
</dbReference>
<evidence type="ECO:0000256" key="8">
    <source>
        <dbReference type="ARBA" id="ARBA00022833"/>
    </source>
</evidence>
<sequence>MSYKALYRVWRPQSLEDVTGQKHITTTLQNALVEEKFSHAYLFSGPRGTGKTSAAKIIAKAVNCEHAPIKEPCNECRACRGISDGSVVDVIEIDAASNNGVDEIRYIRENVIAAPRDVRYKVYIIDEVHMLSTGAFNALLKTLEEPPKHAIFILATTEPHKIPLTIISRCQRFDFKRITTEDIVDRMKYILAEQGWEAEEEALYLIARAAEGGMRDALSLLDQAVSFSTDVVQAGDVLAITGAVSQQFLTKVVTALREKDTASALEAANSMIQEGKDPLQFMEDLIYYFRDMLLYQTAPELDEVLNRVTVDESFRSLAEETSSDWLYEIIHRLNEHHQEMKWASHPKIFLEMALIHICQSGKQQGENDSNAQVTNKELTELKTQLSELKREVKHWQEQAPKESETNKDHVPKATSPSRENTSRKIASTIGGNKRAQGIVSEATKKELQLVQSSWADVMKLVKQQSVPAHAWLSDAKPVVSNGTEVLLAFQNEMHRNMVDTKFREMVDQSLTETCGKPLHIVTILAPQWEKLKEAYKKGIEGESGENGDEKEGEDPIIDEAIKLVGEDLVEIIEEK</sequence>
<feature type="compositionally biased region" description="Polar residues" evidence="12">
    <location>
        <begin position="414"/>
        <end position="425"/>
    </location>
</feature>
<dbReference type="GO" id="GO:0003677">
    <property type="term" value="F:DNA binding"/>
    <property type="evidence" value="ECO:0007669"/>
    <property type="project" value="InterPro"/>
</dbReference>
<evidence type="ECO:0000256" key="2">
    <source>
        <dbReference type="ARBA" id="ARBA00012417"/>
    </source>
</evidence>
<dbReference type="NCBIfam" id="NF004046">
    <property type="entry name" value="PRK05563.1"/>
    <property type="match status" value="1"/>
</dbReference>
<evidence type="ECO:0000256" key="4">
    <source>
        <dbReference type="ARBA" id="ARBA00022695"/>
    </source>
</evidence>
<dbReference type="PANTHER" id="PTHR11669">
    <property type="entry name" value="REPLICATION FACTOR C / DNA POLYMERASE III GAMMA-TAU SUBUNIT"/>
    <property type="match status" value="1"/>
</dbReference>
<keyword evidence="6" id="KW-0479">Metal-binding</keyword>
<evidence type="ECO:0000313" key="14">
    <source>
        <dbReference type="EMBL" id="SFE63983.1"/>
    </source>
</evidence>
<name>A0A1I2C843_9BACI</name>
<dbReference type="InterPro" id="IPR045085">
    <property type="entry name" value="HLD_clamp_pol_III_gamma_tau"/>
</dbReference>
<reference evidence="14 15" key="1">
    <citation type="submission" date="2016-10" db="EMBL/GenBank/DDBJ databases">
        <authorList>
            <person name="de Groot N.N."/>
        </authorList>
    </citation>
    <scope>NUCLEOTIDE SEQUENCE [LARGE SCALE GENOMIC DNA]</scope>
    <source>
        <strain evidence="14 15">DSM 23995</strain>
    </source>
</reference>
<evidence type="ECO:0000256" key="11">
    <source>
        <dbReference type="ARBA" id="ARBA00049244"/>
    </source>
</evidence>
<evidence type="ECO:0000313" key="15">
    <source>
        <dbReference type="Proteomes" id="UP000199516"/>
    </source>
</evidence>
<dbReference type="Proteomes" id="UP000199516">
    <property type="component" value="Unassembled WGS sequence"/>
</dbReference>
<dbReference type="Gene3D" id="1.20.272.10">
    <property type="match status" value="1"/>
</dbReference>
<dbReference type="Gene3D" id="3.30.300.180">
    <property type="match status" value="1"/>
</dbReference>
<dbReference type="Pfam" id="PF12169">
    <property type="entry name" value="DNA_pol3_gamma3"/>
    <property type="match status" value="1"/>
</dbReference>
<comment type="similarity">
    <text evidence="1">Belongs to the DnaX/STICHEL family.</text>
</comment>
<dbReference type="GO" id="GO:0046872">
    <property type="term" value="F:metal ion binding"/>
    <property type="evidence" value="ECO:0007669"/>
    <property type="project" value="UniProtKB-KW"/>
</dbReference>
<dbReference type="CDD" id="cd00009">
    <property type="entry name" value="AAA"/>
    <property type="match status" value="1"/>
</dbReference>
<dbReference type="GO" id="GO:0005524">
    <property type="term" value="F:ATP binding"/>
    <property type="evidence" value="ECO:0007669"/>
    <property type="project" value="UniProtKB-KW"/>
</dbReference>
<keyword evidence="10" id="KW-0239">DNA-directed DNA polymerase</keyword>
<feature type="region of interest" description="Disordered" evidence="12">
    <location>
        <begin position="392"/>
        <end position="437"/>
    </location>
</feature>
<keyword evidence="3" id="KW-0808">Transferase</keyword>
<proteinExistence type="inferred from homology"/>
<evidence type="ECO:0000256" key="9">
    <source>
        <dbReference type="ARBA" id="ARBA00022840"/>
    </source>
</evidence>
<dbReference type="InterPro" id="IPR038454">
    <property type="entry name" value="DnaA_N_sf"/>
</dbReference>
<feature type="compositionally biased region" description="Basic and acidic residues" evidence="12">
    <location>
        <begin position="392"/>
        <end position="411"/>
    </location>
</feature>
<dbReference type="InterPro" id="IPR050238">
    <property type="entry name" value="DNA_Rep/Repair_Clamp_Loader"/>
</dbReference>
<dbReference type="CDD" id="cd18137">
    <property type="entry name" value="HLD_clamp_pol_III_gamma_tau"/>
    <property type="match status" value="1"/>
</dbReference>
<dbReference type="AlphaFoldDB" id="A0A1I2C843"/>
<feature type="domain" description="AAA+ ATPase" evidence="13">
    <location>
        <begin position="37"/>
        <end position="179"/>
    </location>
</feature>
<evidence type="ECO:0000259" key="13">
    <source>
        <dbReference type="SMART" id="SM00382"/>
    </source>
</evidence>
<keyword evidence="5" id="KW-0235">DNA replication</keyword>
<organism evidence="14 15">
    <name type="scientific">Alteribacillus iranensis</name>
    <dbReference type="NCBI Taxonomy" id="930128"/>
    <lineage>
        <taxon>Bacteria</taxon>
        <taxon>Bacillati</taxon>
        <taxon>Bacillota</taxon>
        <taxon>Bacilli</taxon>
        <taxon>Bacillales</taxon>
        <taxon>Bacillaceae</taxon>
        <taxon>Alteribacillus</taxon>
    </lineage>
</organism>
<accession>A0A1I2C843</accession>
<dbReference type="InterPro" id="IPR027417">
    <property type="entry name" value="P-loop_NTPase"/>
</dbReference>
<dbReference type="Gene3D" id="3.40.50.300">
    <property type="entry name" value="P-loop containing nucleotide triphosphate hydrolases"/>
    <property type="match status" value="1"/>
</dbReference>
<evidence type="ECO:0000256" key="3">
    <source>
        <dbReference type="ARBA" id="ARBA00022679"/>
    </source>
</evidence>
<evidence type="ECO:0000256" key="5">
    <source>
        <dbReference type="ARBA" id="ARBA00022705"/>
    </source>
</evidence>
<dbReference type="InterPro" id="IPR012763">
    <property type="entry name" value="DNA_pol_III_sug/sutau_N"/>
</dbReference>
<dbReference type="InterPro" id="IPR008921">
    <property type="entry name" value="DNA_pol3_clamp-load_cplx_C"/>
</dbReference>
<dbReference type="FunFam" id="1.10.8.60:FF:000013">
    <property type="entry name" value="DNA polymerase III subunit gamma/tau"/>
    <property type="match status" value="1"/>
</dbReference>
<gene>
    <name evidence="14" type="ORF">SAMN05192532_102748</name>
</gene>
<dbReference type="Pfam" id="PF22608">
    <property type="entry name" value="DNAX_ATPase_lid"/>
    <property type="match status" value="1"/>
</dbReference>
<keyword evidence="15" id="KW-1185">Reference proteome</keyword>
<dbReference type="PANTHER" id="PTHR11669:SF0">
    <property type="entry name" value="PROTEIN STICHEL-LIKE 2"/>
    <property type="match status" value="1"/>
</dbReference>
<dbReference type="PRINTS" id="PR00300">
    <property type="entry name" value="CLPPROTEASEA"/>
</dbReference>
<evidence type="ECO:0000256" key="10">
    <source>
        <dbReference type="ARBA" id="ARBA00022932"/>
    </source>
</evidence>
<dbReference type="GO" id="GO:0006261">
    <property type="term" value="P:DNA-templated DNA replication"/>
    <property type="evidence" value="ECO:0007669"/>
    <property type="project" value="TreeGrafter"/>
</dbReference>
<evidence type="ECO:0000256" key="1">
    <source>
        <dbReference type="ARBA" id="ARBA00006360"/>
    </source>
</evidence>
<dbReference type="FunFam" id="3.40.50.300:FF:000014">
    <property type="entry name" value="DNA polymerase III subunit gamma/tau"/>
    <property type="match status" value="1"/>
</dbReference>
<protein>
    <recommendedName>
        <fullName evidence="2">DNA-directed DNA polymerase</fullName>
        <ecNumber evidence="2">2.7.7.7</ecNumber>
    </recommendedName>
</protein>
<dbReference type="NCBIfam" id="TIGR02397">
    <property type="entry name" value="dnaX_nterm"/>
    <property type="match status" value="1"/>
</dbReference>
<dbReference type="SUPFAM" id="SSF48019">
    <property type="entry name" value="post-AAA+ oligomerization domain-like"/>
    <property type="match status" value="1"/>
</dbReference>
<evidence type="ECO:0000256" key="12">
    <source>
        <dbReference type="SAM" id="MobiDB-lite"/>
    </source>
</evidence>
<keyword evidence="8" id="KW-0862">Zinc</keyword>
<dbReference type="EC" id="2.7.7.7" evidence="2"/>
<dbReference type="EMBL" id="FONT01000002">
    <property type="protein sequence ID" value="SFE63983.1"/>
    <property type="molecule type" value="Genomic_DNA"/>
</dbReference>
<evidence type="ECO:0000256" key="6">
    <source>
        <dbReference type="ARBA" id="ARBA00022723"/>
    </source>
</evidence>
<dbReference type="STRING" id="930128.SAMN05192532_102748"/>
<dbReference type="Gene3D" id="1.10.8.60">
    <property type="match status" value="1"/>
</dbReference>
<dbReference type="SUPFAM" id="SSF52540">
    <property type="entry name" value="P-loop containing nucleoside triphosphate hydrolases"/>
    <property type="match status" value="1"/>
</dbReference>
<dbReference type="Pfam" id="PF13177">
    <property type="entry name" value="DNA_pol3_delta2"/>
    <property type="match status" value="1"/>
</dbReference>
<dbReference type="InterPro" id="IPR022754">
    <property type="entry name" value="DNA_pol_III_gamma-3"/>
</dbReference>
<dbReference type="RefSeq" id="WP_091659717.1">
    <property type="nucleotide sequence ID" value="NZ_FONT01000002.1"/>
</dbReference>
<keyword evidence="7" id="KW-0547">Nucleotide-binding</keyword>
<dbReference type="FunFam" id="1.20.272.10:FF:000003">
    <property type="entry name" value="DNA polymerase III subunit gamma/tau"/>
    <property type="match status" value="1"/>
</dbReference>
<dbReference type="InterPro" id="IPR001270">
    <property type="entry name" value="ClpA/B"/>
</dbReference>
<dbReference type="GO" id="GO:0003887">
    <property type="term" value="F:DNA-directed DNA polymerase activity"/>
    <property type="evidence" value="ECO:0007669"/>
    <property type="project" value="UniProtKB-KW"/>
</dbReference>